<feature type="compositionally biased region" description="Polar residues" evidence="2">
    <location>
        <begin position="476"/>
        <end position="487"/>
    </location>
</feature>
<dbReference type="GO" id="GO:0007020">
    <property type="term" value="P:microtubule nucleation"/>
    <property type="evidence" value="ECO:0007669"/>
    <property type="project" value="TreeGrafter"/>
</dbReference>
<dbReference type="OrthoDB" id="1602884at2759"/>
<dbReference type="SMART" id="SM00320">
    <property type="entry name" value="WD40"/>
    <property type="match status" value="2"/>
</dbReference>
<feature type="region of interest" description="Disordered" evidence="2">
    <location>
        <begin position="307"/>
        <end position="355"/>
    </location>
</feature>
<feature type="compositionally biased region" description="Low complexity" evidence="2">
    <location>
        <begin position="339"/>
        <end position="355"/>
    </location>
</feature>
<feature type="region of interest" description="Disordered" evidence="2">
    <location>
        <begin position="448"/>
        <end position="612"/>
    </location>
</feature>
<dbReference type="GO" id="GO:0043015">
    <property type="term" value="F:gamma-tubulin binding"/>
    <property type="evidence" value="ECO:0007669"/>
    <property type="project" value="TreeGrafter"/>
</dbReference>
<feature type="region of interest" description="Disordered" evidence="2">
    <location>
        <begin position="638"/>
        <end position="716"/>
    </location>
</feature>
<dbReference type="GO" id="GO:0036064">
    <property type="term" value="C:ciliary basal body"/>
    <property type="evidence" value="ECO:0007669"/>
    <property type="project" value="TreeGrafter"/>
</dbReference>
<evidence type="ECO:0000313" key="3">
    <source>
        <dbReference type="EMBL" id="KAF9469400.1"/>
    </source>
</evidence>
<keyword evidence="4" id="KW-1185">Reference proteome</keyword>
<dbReference type="GO" id="GO:0000922">
    <property type="term" value="C:spindle pole"/>
    <property type="evidence" value="ECO:0007669"/>
    <property type="project" value="TreeGrafter"/>
</dbReference>
<accession>A0A9P5YKS3</accession>
<gene>
    <name evidence="3" type="ORF">BDZ94DRAFT_1244355</name>
</gene>
<name>A0A9P5YKS3_9AGAR</name>
<feature type="compositionally biased region" description="Polar residues" evidence="2">
    <location>
        <begin position="510"/>
        <end position="525"/>
    </location>
</feature>
<feature type="compositionally biased region" description="Polar residues" evidence="2">
    <location>
        <begin position="317"/>
        <end position="328"/>
    </location>
</feature>
<evidence type="ECO:0000256" key="2">
    <source>
        <dbReference type="SAM" id="MobiDB-lite"/>
    </source>
</evidence>
<feature type="compositionally biased region" description="Polar residues" evidence="2">
    <location>
        <begin position="682"/>
        <end position="699"/>
    </location>
</feature>
<dbReference type="GO" id="GO:0000278">
    <property type="term" value="P:mitotic cell cycle"/>
    <property type="evidence" value="ECO:0007669"/>
    <property type="project" value="TreeGrafter"/>
</dbReference>
<evidence type="ECO:0000313" key="4">
    <source>
        <dbReference type="Proteomes" id="UP000807353"/>
    </source>
</evidence>
<dbReference type="Proteomes" id="UP000807353">
    <property type="component" value="Unassembled WGS sequence"/>
</dbReference>
<comment type="caution">
    <text evidence="3">The sequence shown here is derived from an EMBL/GenBank/DDBJ whole genome shotgun (WGS) entry which is preliminary data.</text>
</comment>
<dbReference type="InterPro" id="IPR001680">
    <property type="entry name" value="WD40_rpt"/>
</dbReference>
<dbReference type="EMBL" id="MU150230">
    <property type="protein sequence ID" value="KAF9469400.1"/>
    <property type="molecule type" value="Genomic_DNA"/>
</dbReference>
<feature type="region of interest" description="Disordered" evidence="2">
    <location>
        <begin position="402"/>
        <end position="427"/>
    </location>
</feature>
<dbReference type="InterPro" id="IPR036322">
    <property type="entry name" value="WD40_repeat_dom_sf"/>
</dbReference>
<dbReference type="Gene3D" id="2.130.10.10">
    <property type="entry name" value="YVTN repeat-like/Quinoprotein amine dehydrogenase"/>
    <property type="match status" value="2"/>
</dbReference>
<dbReference type="PANTHER" id="PTHR44414:SF1">
    <property type="entry name" value="PROTEIN NEDD1"/>
    <property type="match status" value="1"/>
</dbReference>
<dbReference type="PANTHER" id="PTHR44414">
    <property type="entry name" value="PROTEIN NEDD1"/>
    <property type="match status" value="1"/>
</dbReference>
<sequence length="792" mass="84657">MLAISSTNALSLLDPVLLKRAPSSAPSCLPLTGKPSATVWSSDNAFLFLASAEVIYRYDASTNSLKNLFSTPGTDPITTIVSKDKSTLIYSAGNKIDVLECGSIPKISQTFDSHKSSITSLSLSNDCTLLASTSLGTVHVHNLSLGSHTVLRGPALAGQTIATSEFHPHSRTRLLLGVDKQLIVYDTTRPSAPIKTIALNDTTPGEITAIACSPFSKTLVAVATTGGSVGLVDLDKEKGLFRTINLKVPLTSLTFSAEGAAIYMGTENGKLLMMDLRALDKPPKSIVISDSGSRIEAMSIQKKIKGGVEPNTKPHVATTTLKSTTQPPEANPVRRVSTQAQASKPTSKAAPSPARARIARVGLGASPARRLPPSMKEATMRTSSPLVKRKLEVAPKKKVFSPVRDPLGNSGSVDDISSMSQRSSHNSHRWLINSSPVEIETLNAMKAAAKTTPVKTERISTSRTRLSSSPRIISGRSATTSARSVQTAAADEEQPRRARTMPTAPRTRKTSTTESISTAPTSRLTVPTDVLHQPQEPSSGTRPRSRAASSASRAGSESVSARSGRPGSSASRPGSSMSRMGSSPIPPVPPLPLSRTPSPEFPAIGADPVTPIPAGKRGLEVLGLGTPEVDLWIQAGKGKEKVAKGRKDKGKGKTVGFMTESDSEDDNNSNAEEAERERERSLTMQVSPRRPGTNSSASWAPSPLRHPVSGSPAGVGGSAHDLLRTIVQDVMYDFQRETKAEMTGLHLDLLRMGRGWKHELRGLMDEYVGDLKDLREENRRLREENERLRRGY</sequence>
<dbReference type="GO" id="GO:0005737">
    <property type="term" value="C:cytoplasm"/>
    <property type="evidence" value="ECO:0007669"/>
    <property type="project" value="TreeGrafter"/>
</dbReference>
<dbReference type="InterPro" id="IPR052818">
    <property type="entry name" value="NEDD1_Spindle_Assembly"/>
</dbReference>
<evidence type="ECO:0000256" key="1">
    <source>
        <dbReference type="SAM" id="Coils"/>
    </source>
</evidence>
<feature type="compositionally biased region" description="Low complexity" evidence="2">
    <location>
        <begin position="538"/>
        <end position="583"/>
    </location>
</feature>
<proteinExistence type="predicted"/>
<feature type="compositionally biased region" description="Low complexity" evidence="2">
    <location>
        <begin position="461"/>
        <end position="474"/>
    </location>
</feature>
<dbReference type="AlphaFoldDB" id="A0A9P5YKS3"/>
<reference evidence="3" key="1">
    <citation type="submission" date="2020-11" db="EMBL/GenBank/DDBJ databases">
        <authorList>
            <consortium name="DOE Joint Genome Institute"/>
            <person name="Ahrendt S."/>
            <person name="Riley R."/>
            <person name="Andreopoulos W."/>
            <person name="Labutti K."/>
            <person name="Pangilinan J."/>
            <person name="Ruiz-Duenas F.J."/>
            <person name="Barrasa J.M."/>
            <person name="Sanchez-Garcia M."/>
            <person name="Camarero S."/>
            <person name="Miyauchi S."/>
            <person name="Serrano A."/>
            <person name="Linde D."/>
            <person name="Babiker R."/>
            <person name="Drula E."/>
            <person name="Ayuso-Fernandez I."/>
            <person name="Pacheco R."/>
            <person name="Padilla G."/>
            <person name="Ferreira P."/>
            <person name="Barriuso J."/>
            <person name="Kellner H."/>
            <person name="Castanera R."/>
            <person name="Alfaro M."/>
            <person name="Ramirez L."/>
            <person name="Pisabarro A.G."/>
            <person name="Kuo A."/>
            <person name="Tritt A."/>
            <person name="Lipzen A."/>
            <person name="He G."/>
            <person name="Yan M."/>
            <person name="Ng V."/>
            <person name="Cullen D."/>
            <person name="Martin F."/>
            <person name="Rosso M.-N."/>
            <person name="Henrissat B."/>
            <person name="Hibbett D."/>
            <person name="Martinez A.T."/>
            <person name="Grigoriev I.V."/>
        </authorList>
    </citation>
    <scope>NUCLEOTIDE SEQUENCE</scope>
    <source>
        <strain evidence="3">CBS 247.69</strain>
    </source>
</reference>
<protein>
    <submittedName>
        <fullName evidence="3">WD40-repeat-containing domain protein</fullName>
    </submittedName>
</protein>
<feature type="coiled-coil region" evidence="1">
    <location>
        <begin position="757"/>
        <end position="791"/>
    </location>
</feature>
<organism evidence="3 4">
    <name type="scientific">Collybia nuda</name>
    <dbReference type="NCBI Taxonomy" id="64659"/>
    <lineage>
        <taxon>Eukaryota</taxon>
        <taxon>Fungi</taxon>
        <taxon>Dikarya</taxon>
        <taxon>Basidiomycota</taxon>
        <taxon>Agaricomycotina</taxon>
        <taxon>Agaricomycetes</taxon>
        <taxon>Agaricomycetidae</taxon>
        <taxon>Agaricales</taxon>
        <taxon>Tricholomatineae</taxon>
        <taxon>Clitocybaceae</taxon>
        <taxon>Collybia</taxon>
    </lineage>
</organism>
<dbReference type="GO" id="GO:0005814">
    <property type="term" value="C:centriole"/>
    <property type="evidence" value="ECO:0007669"/>
    <property type="project" value="TreeGrafter"/>
</dbReference>
<keyword evidence="1" id="KW-0175">Coiled coil</keyword>
<dbReference type="InterPro" id="IPR015943">
    <property type="entry name" value="WD40/YVTN_repeat-like_dom_sf"/>
</dbReference>
<dbReference type="SUPFAM" id="SSF50978">
    <property type="entry name" value="WD40 repeat-like"/>
    <property type="match status" value="1"/>
</dbReference>